<feature type="chain" id="PRO_5012963128" evidence="1">
    <location>
        <begin position="29"/>
        <end position="191"/>
    </location>
</feature>
<name>A0A226F1I4_FOLCA</name>
<evidence type="ECO:0000256" key="1">
    <source>
        <dbReference type="SAM" id="SignalP"/>
    </source>
</evidence>
<dbReference type="Gene3D" id="1.10.238.20">
    <property type="entry name" value="Pheromone/general odorant binding protein domain"/>
    <property type="match status" value="1"/>
</dbReference>
<reference evidence="2 3" key="1">
    <citation type="submission" date="2015-12" db="EMBL/GenBank/DDBJ databases">
        <title>The genome of Folsomia candida.</title>
        <authorList>
            <person name="Faddeeva A."/>
            <person name="Derks M.F."/>
            <person name="Anvar Y."/>
            <person name="Smit S."/>
            <person name="Van Straalen N."/>
            <person name="Roelofs D."/>
        </authorList>
    </citation>
    <scope>NUCLEOTIDE SEQUENCE [LARGE SCALE GENOMIC DNA]</scope>
    <source>
        <strain evidence="2 3">VU population</strain>
        <tissue evidence="2">Whole body</tissue>
    </source>
</reference>
<sequence length="191" mass="21136">MDGSLAARFSGFLSSIFVFLELLGKVIGGKSQASDFRKDTEIFYSCNGKPTAAGVFTQDKITTMATCLTGVARPKYCMYKCMLQNMGMIESSGKPNYTMVQYEMEKYKLFKDNTADVIKAAKECGVAGRNYASEERGCRNVREFYYCIYNKYLKICNKASPPKDINHASEEDGLVEKTVGTADAVSTAVLN</sequence>
<feature type="signal peptide" evidence="1">
    <location>
        <begin position="1"/>
        <end position="28"/>
    </location>
</feature>
<dbReference type="EMBL" id="LNIX01000001">
    <property type="protein sequence ID" value="OXA63071.1"/>
    <property type="molecule type" value="Genomic_DNA"/>
</dbReference>
<dbReference type="InterPro" id="IPR006170">
    <property type="entry name" value="PBP/GOBP"/>
</dbReference>
<comment type="caution">
    <text evidence="2">The sequence shown here is derived from an EMBL/GenBank/DDBJ whole genome shotgun (WGS) entry which is preliminary data.</text>
</comment>
<dbReference type="SUPFAM" id="SSF47565">
    <property type="entry name" value="Insect pheromone/odorant-binding proteins"/>
    <property type="match status" value="1"/>
</dbReference>
<dbReference type="Proteomes" id="UP000198287">
    <property type="component" value="Unassembled WGS sequence"/>
</dbReference>
<gene>
    <name evidence="2" type="ORF">Fcan01_02737</name>
</gene>
<dbReference type="GO" id="GO:0005549">
    <property type="term" value="F:odorant binding"/>
    <property type="evidence" value="ECO:0007669"/>
    <property type="project" value="InterPro"/>
</dbReference>
<dbReference type="Pfam" id="PF01395">
    <property type="entry name" value="PBP_GOBP"/>
    <property type="match status" value="1"/>
</dbReference>
<evidence type="ECO:0000313" key="3">
    <source>
        <dbReference type="Proteomes" id="UP000198287"/>
    </source>
</evidence>
<dbReference type="AlphaFoldDB" id="A0A226F1I4"/>
<proteinExistence type="predicted"/>
<dbReference type="InterPro" id="IPR036728">
    <property type="entry name" value="PBP_GOBP_sf"/>
</dbReference>
<accession>A0A226F1I4</accession>
<keyword evidence="1" id="KW-0732">Signal</keyword>
<organism evidence="2 3">
    <name type="scientific">Folsomia candida</name>
    <name type="common">Springtail</name>
    <dbReference type="NCBI Taxonomy" id="158441"/>
    <lineage>
        <taxon>Eukaryota</taxon>
        <taxon>Metazoa</taxon>
        <taxon>Ecdysozoa</taxon>
        <taxon>Arthropoda</taxon>
        <taxon>Hexapoda</taxon>
        <taxon>Collembola</taxon>
        <taxon>Entomobryomorpha</taxon>
        <taxon>Isotomoidea</taxon>
        <taxon>Isotomidae</taxon>
        <taxon>Proisotominae</taxon>
        <taxon>Folsomia</taxon>
    </lineage>
</organism>
<keyword evidence="3" id="KW-1185">Reference proteome</keyword>
<protein>
    <submittedName>
        <fullName evidence="2">Uncharacterized protein</fullName>
    </submittedName>
</protein>
<evidence type="ECO:0000313" key="2">
    <source>
        <dbReference type="EMBL" id="OXA63071.1"/>
    </source>
</evidence>